<dbReference type="InterPro" id="IPR029028">
    <property type="entry name" value="Alpha/beta_knot_MTases"/>
</dbReference>
<evidence type="ECO:0000313" key="5">
    <source>
        <dbReference type="EMBL" id="ABW19511.1"/>
    </source>
</evidence>
<dbReference type="InterPro" id="IPR053888">
    <property type="entry name" value="MRM3-like_sub_bind"/>
</dbReference>
<dbReference type="InterPro" id="IPR001537">
    <property type="entry name" value="SpoU_MeTrfase"/>
</dbReference>
<dbReference type="KEGG" id="aoe:Clos_1973"/>
<dbReference type="Pfam" id="PF22435">
    <property type="entry name" value="MRM3-like_sub_bind"/>
    <property type="match status" value="1"/>
</dbReference>
<gene>
    <name evidence="5" type="ordered locus">Clos_1973</name>
</gene>
<dbReference type="STRING" id="350688.Clos_1973"/>
<dbReference type="GO" id="GO:0006396">
    <property type="term" value="P:RNA processing"/>
    <property type="evidence" value="ECO:0007669"/>
    <property type="project" value="InterPro"/>
</dbReference>
<dbReference type="SUPFAM" id="SSF75217">
    <property type="entry name" value="alpha/beta knot"/>
    <property type="match status" value="1"/>
</dbReference>
<evidence type="ECO:0000259" key="4">
    <source>
        <dbReference type="SMART" id="SM00967"/>
    </source>
</evidence>
<dbReference type="GO" id="GO:0003723">
    <property type="term" value="F:RNA binding"/>
    <property type="evidence" value="ECO:0007669"/>
    <property type="project" value="InterPro"/>
</dbReference>
<dbReference type="Gene3D" id="3.30.1330.30">
    <property type="match status" value="1"/>
</dbReference>
<dbReference type="GO" id="GO:0032259">
    <property type="term" value="P:methylation"/>
    <property type="evidence" value="ECO:0007669"/>
    <property type="project" value="UniProtKB-KW"/>
</dbReference>
<dbReference type="eggNOG" id="COG0566">
    <property type="taxonomic scope" value="Bacteria"/>
</dbReference>
<dbReference type="PANTHER" id="PTHR43191:SF2">
    <property type="entry name" value="RRNA METHYLTRANSFERASE 3, MITOCHONDRIAL"/>
    <property type="match status" value="1"/>
</dbReference>
<dbReference type="EMBL" id="CP000853">
    <property type="protein sequence ID" value="ABW19511.1"/>
    <property type="molecule type" value="Genomic_DNA"/>
</dbReference>
<dbReference type="HOGENOM" id="CLU_021322_3_2_9"/>
<reference evidence="6" key="1">
    <citation type="submission" date="2007-10" db="EMBL/GenBank/DDBJ databases">
        <title>Complete genome of Alkaliphilus oremlandii OhILAs.</title>
        <authorList>
            <person name="Copeland A."/>
            <person name="Lucas S."/>
            <person name="Lapidus A."/>
            <person name="Barry K."/>
            <person name="Detter J.C."/>
            <person name="Glavina del Rio T."/>
            <person name="Hammon N."/>
            <person name="Israni S."/>
            <person name="Dalin E."/>
            <person name="Tice H."/>
            <person name="Pitluck S."/>
            <person name="Chain P."/>
            <person name="Malfatti S."/>
            <person name="Shin M."/>
            <person name="Vergez L."/>
            <person name="Schmutz J."/>
            <person name="Larimer F."/>
            <person name="Land M."/>
            <person name="Hauser L."/>
            <person name="Kyrpides N."/>
            <person name="Mikhailova N."/>
            <person name="Stolz J.F."/>
            <person name="Dawson A."/>
            <person name="Fisher E."/>
            <person name="Crable B."/>
            <person name="Perera E."/>
            <person name="Lisak J."/>
            <person name="Ranganathan M."/>
            <person name="Basu P."/>
            <person name="Richardson P."/>
        </authorList>
    </citation>
    <scope>NUCLEOTIDE SEQUENCE [LARGE SCALE GENOMIC DNA]</scope>
    <source>
        <strain evidence="6">OhILAs</strain>
    </source>
</reference>
<keyword evidence="2 5" id="KW-0489">Methyltransferase</keyword>
<organism evidence="5 6">
    <name type="scientific">Alkaliphilus oremlandii (strain OhILAs)</name>
    <name type="common">Clostridium oremlandii (strain OhILAs)</name>
    <dbReference type="NCBI Taxonomy" id="350688"/>
    <lineage>
        <taxon>Bacteria</taxon>
        <taxon>Bacillati</taxon>
        <taxon>Bacillota</taxon>
        <taxon>Clostridia</taxon>
        <taxon>Peptostreptococcales</taxon>
        <taxon>Natronincolaceae</taxon>
        <taxon>Alkaliphilus</taxon>
    </lineage>
</organism>
<dbReference type="Proteomes" id="UP000000269">
    <property type="component" value="Chromosome"/>
</dbReference>
<dbReference type="Pfam" id="PF00588">
    <property type="entry name" value="SpoU_methylase"/>
    <property type="match status" value="1"/>
</dbReference>
<keyword evidence="3 5" id="KW-0808">Transferase</keyword>
<dbReference type="AlphaFoldDB" id="A8MI79"/>
<dbReference type="SMART" id="SM00967">
    <property type="entry name" value="SpoU_sub_bind"/>
    <property type="match status" value="1"/>
</dbReference>
<feature type="domain" description="RNA 2-O ribose methyltransferase substrate binding" evidence="4">
    <location>
        <begin position="33"/>
        <end position="109"/>
    </location>
</feature>
<proteinExistence type="inferred from homology"/>
<dbReference type="Gene3D" id="3.40.1280.10">
    <property type="match status" value="1"/>
</dbReference>
<name>A8MI79_ALKOO</name>
<dbReference type="InterPro" id="IPR029064">
    <property type="entry name" value="Ribosomal_eL30-like_sf"/>
</dbReference>
<dbReference type="InterPro" id="IPR051259">
    <property type="entry name" value="rRNA_Methyltransferase"/>
</dbReference>
<evidence type="ECO:0000256" key="1">
    <source>
        <dbReference type="ARBA" id="ARBA00007228"/>
    </source>
</evidence>
<sequence length="278" mass="31217">MEKNMITSETNSIIKYVKSLQLKKNRMKHMQFTVEGLRIVEECVKHNGDIAYIIYSEEIYSTQGAEKLLDKIALAGYTLYEVSSQLFSKISTTENPQGIMAVVHMKNRSLEEIKSQKGKELFFVILDRIQDPGNMGTIIRTAESANADAVIITKGSVDPYNSKTLRATMGAIFHMPIIQCDDDRWLDDLKENEVKLIAADLDTDKTYIDIDYNTSIGIIIGNEANGISEALLSKVDQRVIIPILGKIESLNASVAASILIYKAAEEKYFKHPNSVRKF</sequence>
<dbReference type="InterPro" id="IPR013123">
    <property type="entry name" value="SpoU_subst-bd"/>
</dbReference>
<comment type="similarity">
    <text evidence="1">Belongs to the class IV-like SAM-binding methyltransferase superfamily. RNA methyltransferase TrmH family.</text>
</comment>
<protein>
    <submittedName>
        <fullName evidence="5">tRNA/rRNA methyltransferase (SpoU)</fullName>
    </submittedName>
</protein>
<evidence type="ECO:0000256" key="3">
    <source>
        <dbReference type="ARBA" id="ARBA00022679"/>
    </source>
</evidence>
<evidence type="ECO:0000313" key="6">
    <source>
        <dbReference type="Proteomes" id="UP000000269"/>
    </source>
</evidence>
<dbReference type="GO" id="GO:0005737">
    <property type="term" value="C:cytoplasm"/>
    <property type="evidence" value="ECO:0007669"/>
    <property type="project" value="UniProtKB-ARBA"/>
</dbReference>
<dbReference type="RefSeq" id="WP_012159823.1">
    <property type="nucleotide sequence ID" value="NC_009922.1"/>
</dbReference>
<dbReference type="InterPro" id="IPR029026">
    <property type="entry name" value="tRNA_m1G_MTases_N"/>
</dbReference>
<dbReference type="SUPFAM" id="SSF55315">
    <property type="entry name" value="L30e-like"/>
    <property type="match status" value="1"/>
</dbReference>
<keyword evidence="6" id="KW-1185">Reference proteome</keyword>
<evidence type="ECO:0000256" key="2">
    <source>
        <dbReference type="ARBA" id="ARBA00022603"/>
    </source>
</evidence>
<dbReference type="GO" id="GO:0008173">
    <property type="term" value="F:RNA methyltransferase activity"/>
    <property type="evidence" value="ECO:0007669"/>
    <property type="project" value="InterPro"/>
</dbReference>
<accession>A8MI79</accession>
<dbReference type="PANTHER" id="PTHR43191">
    <property type="entry name" value="RRNA METHYLTRANSFERASE 3"/>
    <property type="match status" value="1"/>
</dbReference>
<dbReference type="CDD" id="cd18095">
    <property type="entry name" value="SpoU-like_rRNA-MTase"/>
    <property type="match status" value="1"/>
</dbReference>
<dbReference type="OrthoDB" id="9785673at2"/>